<protein>
    <recommendedName>
        <fullName evidence="11">Acireductone dioxygenase</fullName>
    </recommendedName>
    <alternativeName>
        <fullName evidence="11">Acireductone dioxygenase (Fe(2+)-requiring)</fullName>
        <shortName evidence="11">ARD'</shortName>
        <shortName evidence="11">Fe-ARD</shortName>
        <ecNumber evidence="11">1.13.11.54</ecNumber>
    </alternativeName>
    <alternativeName>
        <fullName evidence="11">Acireductone dioxygenase (Ni(2+)-requiring)</fullName>
        <shortName evidence="11">ARD</shortName>
        <shortName evidence="11">Ni-ARD</shortName>
        <ecNumber evidence="11">1.13.11.53</ecNumber>
    </alternativeName>
</protein>
<dbReference type="UniPathway" id="UPA00904">
    <property type="reaction ID" value="UER00878"/>
</dbReference>
<evidence type="ECO:0000256" key="5">
    <source>
        <dbReference type="ARBA" id="ARBA00022723"/>
    </source>
</evidence>
<evidence type="ECO:0000256" key="10">
    <source>
        <dbReference type="ARBA" id="ARBA00023242"/>
    </source>
</evidence>
<dbReference type="GO" id="GO:0005737">
    <property type="term" value="C:cytoplasm"/>
    <property type="evidence" value="ECO:0007669"/>
    <property type="project" value="UniProtKB-SubCell"/>
</dbReference>
<dbReference type="CDD" id="cd02232">
    <property type="entry name" value="cupin_ARD"/>
    <property type="match status" value="1"/>
</dbReference>
<dbReference type="InterPro" id="IPR004313">
    <property type="entry name" value="ARD"/>
</dbReference>
<proteinExistence type="inferred from homology"/>
<dbReference type="GO" id="GO:0005634">
    <property type="term" value="C:nucleus"/>
    <property type="evidence" value="ECO:0007669"/>
    <property type="project" value="UniProtKB-SubCell"/>
</dbReference>
<feature type="binding site" evidence="11">
    <location>
        <position position="88"/>
    </location>
    <ligand>
        <name>Ni(2+)</name>
        <dbReference type="ChEBI" id="CHEBI:49786"/>
        <note>for nickel-dependent acireductone dioxygenase activity</note>
    </ligand>
</feature>
<dbReference type="InterPro" id="IPR014710">
    <property type="entry name" value="RmlC-like_jellyroll"/>
</dbReference>
<dbReference type="PANTHER" id="PTHR23418:SF0">
    <property type="entry name" value="ACIREDUCTONE DIOXYGENASE"/>
    <property type="match status" value="1"/>
</dbReference>
<comment type="catalytic activity">
    <reaction evidence="1 11">
        <text>1,2-dihydroxy-5-(methylsulfanyl)pent-1-en-3-one + O2 = 4-methylsulfanyl-2-oxobutanoate + formate + 2 H(+)</text>
        <dbReference type="Rhea" id="RHEA:24504"/>
        <dbReference type="ChEBI" id="CHEBI:15378"/>
        <dbReference type="ChEBI" id="CHEBI:15379"/>
        <dbReference type="ChEBI" id="CHEBI:15740"/>
        <dbReference type="ChEBI" id="CHEBI:16723"/>
        <dbReference type="ChEBI" id="CHEBI:49252"/>
        <dbReference type="EC" id="1.13.11.54"/>
    </reaction>
</comment>
<keyword evidence="8 11" id="KW-0408">Iron</keyword>
<comment type="cofactor">
    <cofactor evidence="11">
        <name>Fe(2+)</name>
        <dbReference type="ChEBI" id="CHEBI:29033"/>
    </cofactor>
    <cofactor evidence="11">
        <name>Ni(2+)</name>
        <dbReference type="ChEBI" id="CHEBI:49786"/>
    </cofactor>
    <text evidence="11">Binds either 1 Fe or Ni cation per monomer. Iron-binding promotes an acireductone dioxygenase reaction producing 2-keto-4-methylthiobutyrate, while nickel-binding promotes an acireductone dioxygenase reaction producing 3-(methylsulfanyl)propanoate.</text>
</comment>
<dbReference type="Gene3D" id="2.60.120.10">
    <property type="entry name" value="Jelly Rolls"/>
    <property type="match status" value="1"/>
</dbReference>
<evidence type="ECO:0000256" key="2">
    <source>
        <dbReference type="ARBA" id="ARBA00022490"/>
    </source>
</evidence>
<dbReference type="InterPro" id="IPR027496">
    <property type="entry name" value="ARD_euk"/>
</dbReference>
<evidence type="ECO:0000256" key="8">
    <source>
        <dbReference type="ARBA" id="ARBA00023004"/>
    </source>
</evidence>
<dbReference type="Pfam" id="PF03079">
    <property type="entry name" value="ARD"/>
    <property type="match status" value="1"/>
</dbReference>
<feature type="binding site" evidence="11">
    <location>
        <position position="86"/>
    </location>
    <ligand>
        <name>Fe(2+)</name>
        <dbReference type="ChEBI" id="CHEBI:29033"/>
        <note>for iron-dependent acireductone dioxygenase activity</note>
    </ligand>
</feature>
<dbReference type="SUPFAM" id="SSF51182">
    <property type="entry name" value="RmlC-like cupins"/>
    <property type="match status" value="1"/>
</dbReference>
<evidence type="ECO:0000313" key="12">
    <source>
        <dbReference type="EMBL" id="VEU23753.1"/>
    </source>
</evidence>
<dbReference type="Proteomes" id="UP000290900">
    <property type="component" value="Unassembled WGS sequence"/>
</dbReference>
<keyword evidence="4 11" id="KW-0028">Amino-acid biosynthesis</keyword>
<dbReference type="PANTHER" id="PTHR23418">
    <property type="entry name" value="ACIREDUCTONE DIOXYGENASE"/>
    <property type="match status" value="1"/>
</dbReference>
<dbReference type="GO" id="GO:0010308">
    <property type="term" value="F:acireductone dioxygenase (Ni2+-requiring) activity"/>
    <property type="evidence" value="ECO:0007669"/>
    <property type="project" value="UniProtKB-UniRule"/>
</dbReference>
<evidence type="ECO:0000256" key="1">
    <source>
        <dbReference type="ARBA" id="ARBA00000428"/>
    </source>
</evidence>
<comment type="similarity">
    <text evidence="11">Belongs to the acireductone dioxygenase (ARD) family.</text>
</comment>
<feature type="binding site" evidence="11">
    <location>
        <position position="86"/>
    </location>
    <ligand>
        <name>Ni(2+)</name>
        <dbReference type="ChEBI" id="CHEBI:49786"/>
        <note>for nickel-dependent acireductone dioxygenase activity</note>
    </ligand>
</feature>
<dbReference type="EC" id="1.13.11.54" evidence="11"/>
<reference evidence="12 13" key="1">
    <citation type="submission" date="2018-12" db="EMBL/GenBank/DDBJ databases">
        <authorList>
            <person name="Tiukova I."/>
            <person name="Dainat J."/>
        </authorList>
    </citation>
    <scope>NUCLEOTIDE SEQUENCE [LARGE SCALE GENOMIC DNA]</scope>
</reference>
<evidence type="ECO:0000256" key="7">
    <source>
        <dbReference type="ARBA" id="ARBA00023002"/>
    </source>
</evidence>
<sequence>MAQFYYYDEESNAPYTEDHNSGKAVSGEQLAKLGVFYRFVEDPEGVEVIAKERKYKNRDTIVLDEKSFPGGKDALNAKLDLFFQEHLHEDEEIRYILDGEGYFDVRDADDKWVRAKVFKGDLLIIPAGIFHRFTLSTTRYIKALRLFRDQPKWEALQRSTAGVEKNQHRKEYLRSISAN</sequence>
<evidence type="ECO:0000256" key="9">
    <source>
        <dbReference type="ARBA" id="ARBA00023167"/>
    </source>
</evidence>
<comment type="subcellular location">
    <subcellularLocation>
        <location evidence="11">Cytoplasm</location>
    </subcellularLocation>
    <subcellularLocation>
        <location evidence="11">Nucleus</location>
    </subcellularLocation>
</comment>
<name>A0A448YS72_BRENA</name>
<feature type="binding site" evidence="11">
    <location>
        <position position="92"/>
    </location>
    <ligand>
        <name>Ni(2+)</name>
        <dbReference type="ChEBI" id="CHEBI:49786"/>
        <note>for nickel-dependent acireductone dioxygenase activity</note>
    </ligand>
</feature>
<comment type="pathway">
    <text evidence="11">Amino-acid biosynthesis; L-methionine biosynthesis via salvage pathway; L-methionine from S-methyl-5-thio-alpha-D-ribose 1-phosphate: step 5/6.</text>
</comment>
<evidence type="ECO:0000256" key="3">
    <source>
        <dbReference type="ARBA" id="ARBA00022596"/>
    </source>
</evidence>
<organism evidence="12 13">
    <name type="scientific">Brettanomyces naardenensis</name>
    <name type="common">Yeast</name>
    <dbReference type="NCBI Taxonomy" id="13370"/>
    <lineage>
        <taxon>Eukaryota</taxon>
        <taxon>Fungi</taxon>
        <taxon>Dikarya</taxon>
        <taxon>Ascomycota</taxon>
        <taxon>Saccharomycotina</taxon>
        <taxon>Pichiomycetes</taxon>
        <taxon>Pichiales</taxon>
        <taxon>Pichiaceae</taxon>
        <taxon>Brettanomyces</taxon>
    </lineage>
</organism>
<evidence type="ECO:0000313" key="13">
    <source>
        <dbReference type="Proteomes" id="UP000290900"/>
    </source>
</evidence>
<dbReference type="GO" id="GO:0010309">
    <property type="term" value="F:acireductone dioxygenase [iron(II)-requiring] activity"/>
    <property type="evidence" value="ECO:0007669"/>
    <property type="project" value="UniProtKB-UniRule"/>
</dbReference>
<feature type="binding site" evidence="11">
    <location>
        <position position="131"/>
    </location>
    <ligand>
        <name>Ni(2+)</name>
        <dbReference type="ChEBI" id="CHEBI:49786"/>
        <note>for nickel-dependent acireductone dioxygenase activity</note>
    </ligand>
</feature>
<dbReference type="FunFam" id="2.60.120.10:FF:000099">
    <property type="entry name" value="1,2-dihydroxy-3-keto-5-methylthiopentene dioxygenase"/>
    <property type="match status" value="1"/>
</dbReference>
<dbReference type="GO" id="GO:0005506">
    <property type="term" value="F:iron ion binding"/>
    <property type="evidence" value="ECO:0007669"/>
    <property type="project" value="UniProtKB-UniRule"/>
</dbReference>
<dbReference type="EC" id="1.13.11.53" evidence="11"/>
<gene>
    <name evidence="11" type="primary">ADI1</name>
    <name evidence="12" type="ORF">BRENAR_LOCUS4482</name>
</gene>
<dbReference type="EMBL" id="CAACVR010000056">
    <property type="protein sequence ID" value="VEU23753.1"/>
    <property type="molecule type" value="Genomic_DNA"/>
</dbReference>
<dbReference type="GO" id="GO:0019509">
    <property type="term" value="P:L-methionine salvage from methylthioadenosine"/>
    <property type="evidence" value="ECO:0007669"/>
    <property type="project" value="UniProtKB-UniRule"/>
</dbReference>
<keyword evidence="3 11" id="KW-0533">Nickel</keyword>
<keyword evidence="13" id="KW-1185">Reference proteome</keyword>
<accession>A0A448YS72</accession>
<feature type="binding site" evidence="11">
    <location>
        <position position="88"/>
    </location>
    <ligand>
        <name>Fe(2+)</name>
        <dbReference type="ChEBI" id="CHEBI:29033"/>
        <note>for iron-dependent acireductone dioxygenase activity</note>
    </ligand>
</feature>
<comment type="function">
    <text evidence="11">Catalyzes 2 different reactions between oxygen and the acireductone 1,2-dihydroxy-3-keto-5-methylthiopentene (DHK-MTPene) depending upon the metal bound in the active site. Fe-containing acireductone dioxygenase (Fe-ARD) produces formate and 2-keto-4-methylthiobutyrate (KMTB), the alpha-ketoacid precursor of methionine in the methionine recycle pathway. Ni-containing acireductone dioxygenase (Ni-ARD) produces methylthiopropionate, carbon monoxide and formate, and does not lie on the methionine recycle pathway.</text>
</comment>
<keyword evidence="2 11" id="KW-0963">Cytoplasm</keyword>
<keyword evidence="7 11" id="KW-0560">Oxidoreductase</keyword>
<keyword evidence="6 11" id="KW-0223">Dioxygenase</keyword>
<feature type="binding site" evidence="11">
    <location>
        <position position="92"/>
    </location>
    <ligand>
        <name>Fe(2+)</name>
        <dbReference type="ChEBI" id="CHEBI:29033"/>
        <note>for iron-dependent acireductone dioxygenase activity</note>
    </ligand>
</feature>
<feature type="binding site" evidence="11">
    <location>
        <position position="131"/>
    </location>
    <ligand>
        <name>Fe(2+)</name>
        <dbReference type="ChEBI" id="CHEBI:29033"/>
        <note>for iron-dependent acireductone dioxygenase activity</note>
    </ligand>
</feature>
<keyword evidence="9 11" id="KW-0486">Methionine biosynthesis</keyword>
<dbReference type="FunCoup" id="A0A448YS72">
    <property type="interactions" value="292"/>
</dbReference>
<keyword evidence="5 11" id="KW-0479">Metal-binding</keyword>
<dbReference type="AlphaFoldDB" id="A0A448YS72"/>
<dbReference type="GO" id="GO:0016151">
    <property type="term" value="F:nickel cation binding"/>
    <property type="evidence" value="ECO:0007669"/>
    <property type="project" value="UniProtKB-UniRule"/>
</dbReference>
<dbReference type="InterPro" id="IPR011051">
    <property type="entry name" value="RmlC_Cupin_sf"/>
</dbReference>
<comment type="catalytic activity">
    <reaction evidence="11">
        <text>1,2-dihydroxy-5-(methylsulfanyl)pent-1-en-3-one + O2 = 3-(methylsulfanyl)propanoate + CO + formate + 2 H(+)</text>
        <dbReference type="Rhea" id="RHEA:14161"/>
        <dbReference type="ChEBI" id="CHEBI:15378"/>
        <dbReference type="ChEBI" id="CHEBI:15379"/>
        <dbReference type="ChEBI" id="CHEBI:15740"/>
        <dbReference type="ChEBI" id="CHEBI:17245"/>
        <dbReference type="ChEBI" id="CHEBI:49016"/>
        <dbReference type="ChEBI" id="CHEBI:49252"/>
        <dbReference type="EC" id="1.13.11.53"/>
    </reaction>
</comment>
<dbReference type="STRING" id="13370.A0A448YS72"/>
<evidence type="ECO:0000256" key="11">
    <source>
        <dbReference type="HAMAP-Rule" id="MF_03154"/>
    </source>
</evidence>
<dbReference type="InParanoid" id="A0A448YS72"/>
<dbReference type="OrthoDB" id="1867259at2759"/>
<keyword evidence="10 11" id="KW-0539">Nucleus</keyword>
<dbReference type="HAMAP" id="MF_03154">
    <property type="entry name" value="Salvage_MtnD_euk"/>
    <property type="match status" value="1"/>
</dbReference>
<evidence type="ECO:0000256" key="6">
    <source>
        <dbReference type="ARBA" id="ARBA00022964"/>
    </source>
</evidence>
<evidence type="ECO:0000256" key="4">
    <source>
        <dbReference type="ARBA" id="ARBA00022605"/>
    </source>
</evidence>